<comment type="cofactor">
    <cofactor evidence="1">
        <name>Mg(2+)</name>
        <dbReference type="ChEBI" id="CHEBI:18420"/>
    </cofactor>
</comment>
<dbReference type="SUPFAM" id="SSF53738">
    <property type="entry name" value="Phosphoglucomutase, first 3 domains"/>
    <property type="match status" value="3"/>
</dbReference>
<dbReference type="CDD" id="cd03089">
    <property type="entry name" value="PMM_PGM"/>
    <property type="match status" value="1"/>
</dbReference>
<name>A0A6J7RAS9_9ZZZZ</name>
<dbReference type="InterPro" id="IPR005843">
    <property type="entry name" value="A-D-PHexomutase_C"/>
</dbReference>
<dbReference type="InterPro" id="IPR036900">
    <property type="entry name" value="A-D-PHexomutase_C_sf"/>
</dbReference>
<evidence type="ECO:0000256" key="3">
    <source>
        <dbReference type="ARBA" id="ARBA00022553"/>
    </source>
</evidence>
<evidence type="ECO:0000256" key="2">
    <source>
        <dbReference type="ARBA" id="ARBA00010231"/>
    </source>
</evidence>
<evidence type="ECO:0000256" key="5">
    <source>
        <dbReference type="ARBA" id="ARBA00022842"/>
    </source>
</evidence>
<feature type="domain" description="Alpha-D-phosphohexomutase C-terminal" evidence="7">
    <location>
        <begin position="387"/>
        <end position="461"/>
    </location>
</feature>
<dbReference type="NCBIfam" id="NF007088">
    <property type="entry name" value="PRK09542.1"/>
    <property type="match status" value="1"/>
</dbReference>
<feature type="domain" description="Alpha-D-phosphohexomutase alpha/beta/alpha" evidence="10">
    <location>
        <begin position="276"/>
        <end position="382"/>
    </location>
</feature>
<dbReference type="GO" id="GO:0005975">
    <property type="term" value="P:carbohydrate metabolic process"/>
    <property type="evidence" value="ECO:0007669"/>
    <property type="project" value="InterPro"/>
</dbReference>
<keyword evidence="3" id="KW-0597">Phosphoprotein</keyword>
<dbReference type="Gene3D" id="3.40.120.10">
    <property type="entry name" value="Alpha-D-Glucose-1,6-Bisphosphate, subunit A, domain 3"/>
    <property type="match status" value="3"/>
</dbReference>
<dbReference type="InterPro" id="IPR005844">
    <property type="entry name" value="A-D-PHexomutase_a/b/a-I"/>
</dbReference>
<evidence type="ECO:0000313" key="11">
    <source>
        <dbReference type="EMBL" id="CAB5025730.1"/>
    </source>
</evidence>
<evidence type="ECO:0000259" key="10">
    <source>
        <dbReference type="Pfam" id="PF02880"/>
    </source>
</evidence>
<evidence type="ECO:0000259" key="7">
    <source>
        <dbReference type="Pfam" id="PF00408"/>
    </source>
</evidence>
<organism evidence="11">
    <name type="scientific">freshwater metagenome</name>
    <dbReference type="NCBI Taxonomy" id="449393"/>
    <lineage>
        <taxon>unclassified sequences</taxon>
        <taxon>metagenomes</taxon>
        <taxon>ecological metagenomes</taxon>
    </lineage>
</organism>
<evidence type="ECO:0000256" key="6">
    <source>
        <dbReference type="ARBA" id="ARBA00023235"/>
    </source>
</evidence>
<dbReference type="PANTHER" id="PTHR43771">
    <property type="entry name" value="PHOSPHOMANNOMUTASE"/>
    <property type="match status" value="1"/>
</dbReference>
<dbReference type="GO" id="GO:0046872">
    <property type="term" value="F:metal ion binding"/>
    <property type="evidence" value="ECO:0007669"/>
    <property type="project" value="UniProtKB-KW"/>
</dbReference>
<comment type="similarity">
    <text evidence="2">Belongs to the phosphohexose mutase family.</text>
</comment>
<dbReference type="InterPro" id="IPR005845">
    <property type="entry name" value="A-D-PHexomutase_a/b/a-II"/>
</dbReference>
<dbReference type="PANTHER" id="PTHR43771:SF1">
    <property type="entry name" value="PHOSPHOMANNOMUTASE"/>
    <property type="match status" value="1"/>
</dbReference>
<reference evidence="11" key="1">
    <citation type="submission" date="2020-05" db="EMBL/GenBank/DDBJ databases">
        <authorList>
            <person name="Chiriac C."/>
            <person name="Salcher M."/>
            <person name="Ghai R."/>
            <person name="Kavagutti S V."/>
        </authorList>
    </citation>
    <scope>NUCLEOTIDE SEQUENCE</scope>
</reference>
<dbReference type="GO" id="GO:0016868">
    <property type="term" value="F:intramolecular phosphotransferase activity"/>
    <property type="evidence" value="ECO:0007669"/>
    <property type="project" value="InterPro"/>
</dbReference>
<evidence type="ECO:0000256" key="1">
    <source>
        <dbReference type="ARBA" id="ARBA00001946"/>
    </source>
</evidence>
<keyword evidence="6" id="KW-0413">Isomerase</keyword>
<keyword evidence="4" id="KW-0479">Metal-binding</keyword>
<feature type="domain" description="Alpha-D-phosphohexomutase alpha/beta/alpha" evidence="8">
    <location>
        <begin position="8"/>
        <end position="139"/>
    </location>
</feature>
<evidence type="ECO:0000259" key="8">
    <source>
        <dbReference type="Pfam" id="PF02878"/>
    </source>
</evidence>
<dbReference type="AlphaFoldDB" id="A0A6J7RAS9"/>
<dbReference type="PRINTS" id="PR00509">
    <property type="entry name" value="PGMPMM"/>
</dbReference>
<dbReference type="SUPFAM" id="SSF55957">
    <property type="entry name" value="Phosphoglucomutase, C-terminal domain"/>
    <property type="match status" value="1"/>
</dbReference>
<dbReference type="Pfam" id="PF00408">
    <property type="entry name" value="PGM_PMM_IV"/>
    <property type="match status" value="1"/>
</dbReference>
<gene>
    <name evidence="11" type="ORF">UFOPK4061_01663</name>
</gene>
<dbReference type="Pfam" id="PF02879">
    <property type="entry name" value="PGM_PMM_II"/>
    <property type="match status" value="1"/>
</dbReference>
<evidence type="ECO:0000256" key="4">
    <source>
        <dbReference type="ARBA" id="ARBA00022723"/>
    </source>
</evidence>
<dbReference type="Pfam" id="PF02878">
    <property type="entry name" value="PGM_PMM_I"/>
    <property type="match status" value="1"/>
</dbReference>
<protein>
    <submittedName>
        <fullName evidence="11">Unannotated protein</fullName>
    </submittedName>
</protein>
<dbReference type="InterPro" id="IPR005846">
    <property type="entry name" value="A-D-PHexomutase_a/b/a-III"/>
</dbReference>
<dbReference type="Gene3D" id="3.30.310.50">
    <property type="entry name" value="Alpha-D-phosphohexomutase, C-terminal domain"/>
    <property type="match status" value="1"/>
</dbReference>
<proteinExistence type="inferred from homology"/>
<feature type="domain" description="Alpha-D-phosphohexomutase alpha/beta/alpha" evidence="9">
    <location>
        <begin position="161"/>
        <end position="266"/>
    </location>
</feature>
<dbReference type="EMBL" id="CAFBPD010000331">
    <property type="protein sequence ID" value="CAB5025730.1"/>
    <property type="molecule type" value="Genomic_DNA"/>
</dbReference>
<dbReference type="InterPro" id="IPR016055">
    <property type="entry name" value="A-D-PHexomutase_a/b/a-I/II/III"/>
</dbReference>
<evidence type="ECO:0000259" key="9">
    <source>
        <dbReference type="Pfam" id="PF02879"/>
    </source>
</evidence>
<sequence>MRVLDDIIKAYDVRGFVPDQLDADLAHDVGAAFVRVLGIASHDGGPGVVVIGHDMRPSGPDLVAAFADGVREQGCDVLLIGLASTDGLYFASGSLGVPGAMFTASHNPAQYNGIKLCRAGAAPVGQDTGLREIRDMIEAGPIPTPDDRGLGEVRSQDMLADYAGFLRSLVDISGIRPLKVVIDAGNGMGGYTVPAVLGGAAGLPALPLDIIPMYFELDGSFPNHEANPIEPANLVDLQARVLETGADLGLAFDGDADRCFVIDERGEAVSPSTLTALIAARELVKHPGASIIYNLITSKAVPEVVMENGGVPVRSRVGHSFIKATMAQTNAVFGGEHSGHFYFRDFWRADSGMLAALHARAALGETSDGTPLSSLLQSFDRYASSGEINTKVVDQRETSERIREVFGSREGVTIDDLDGLTFTGDTWWFNVRPSNTEPLLRLNAEASDEATMEGLRDEVLALMRAGA</sequence>
<dbReference type="InterPro" id="IPR005841">
    <property type="entry name" value="Alpha-D-phosphohexomutase_SF"/>
</dbReference>
<keyword evidence="5" id="KW-0460">Magnesium</keyword>
<accession>A0A6J7RAS9</accession>
<dbReference type="Pfam" id="PF02880">
    <property type="entry name" value="PGM_PMM_III"/>
    <property type="match status" value="1"/>
</dbReference>